<dbReference type="AlphaFoldDB" id="A0A6S6TJ35"/>
<dbReference type="EMBL" id="CACVAR010000248">
    <property type="protein sequence ID" value="CAA6815045.1"/>
    <property type="molecule type" value="Genomic_DNA"/>
</dbReference>
<proteinExistence type="predicted"/>
<gene>
    <name evidence="1" type="ORF">HELGO_WM45473</name>
</gene>
<sequence length="75" mass="8621">MQVTIDIRESAYDKIIYFLKHLKDDVVILSPTKVEETDVNENSASFFDTLRARKLQVAKDVSIEKIMNEMNDGLS</sequence>
<reference evidence="1" key="1">
    <citation type="submission" date="2020-01" db="EMBL/GenBank/DDBJ databases">
        <authorList>
            <person name="Meier V. D."/>
            <person name="Meier V D."/>
        </authorList>
    </citation>
    <scope>NUCLEOTIDE SEQUENCE</scope>
    <source>
        <strain evidence="1">HLG_WM_MAG_03</strain>
    </source>
</reference>
<evidence type="ECO:0000313" key="1">
    <source>
        <dbReference type="EMBL" id="CAA6815045.1"/>
    </source>
</evidence>
<organism evidence="1">
    <name type="scientific">uncultured Sulfurovum sp</name>
    <dbReference type="NCBI Taxonomy" id="269237"/>
    <lineage>
        <taxon>Bacteria</taxon>
        <taxon>Pseudomonadati</taxon>
        <taxon>Campylobacterota</taxon>
        <taxon>Epsilonproteobacteria</taxon>
        <taxon>Campylobacterales</taxon>
        <taxon>Sulfurovaceae</taxon>
        <taxon>Sulfurovum</taxon>
        <taxon>environmental samples</taxon>
    </lineage>
</organism>
<accession>A0A6S6TJ35</accession>
<name>A0A6S6TJ35_9BACT</name>
<protein>
    <submittedName>
        <fullName evidence="1">Uncharacterized protein</fullName>
    </submittedName>
</protein>